<protein>
    <submittedName>
        <fullName evidence="1">Uncharacterized protein</fullName>
    </submittedName>
</protein>
<dbReference type="EMBL" id="FOXH01000017">
    <property type="protein sequence ID" value="SFQ40226.1"/>
    <property type="molecule type" value="Genomic_DNA"/>
</dbReference>
<name>A0A1I5Y7Q2_9BACT</name>
<accession>A0A1I5Y7Q2</accession>
<sequence>MKNNLQFLKTIPDHGVFSISNIFLEEIYRGKRIKHITYINIC</sequence>
<dbReference type="Proteomes" id="UP000199306">
    <property type="component" value="Unassembled WGS sequence"/>
</dbReference>
<evidence type="ECO:0000313" key="2">
    <source>
        <dbReference type="Proteomes" id="UP000199306"/>
    </source>
</evidence>
<evidence type="ECO:0000313" key="1">
    <source>
        <dbReference type="EMBL" id="SFQ40226.1"/>
    </source>
</evidence>
<gene>
    <name evidence="1" type="ORF">SAMN04515674_11777</name>
</gene>
<proteinExistence type="predicted"/>
<reference evidence="1 2" key="1">
    <citation type="submission" date="2016-10" db="EMBL/GenBank/DDBJ databases">
        <authorList>
            <person name="de Groot N.N."/>
        </authorList>
    </citation>
    <scope>NUCLEOTIDE SEQUENCE [LARGE SCALE GENOMIC DNA]</scope>
    <source>
        <strain evidence="2">E92,LMG 26720,CCM 7988</strain>
    </source>
</reference>
<organism evidence="1 2">
    <name type="scientific">Pseudarcicella hirudinis</name>
    <dbReference type="NCBI Taxonomy" id="1079859"/>
    <lineage>
        <taxon>Bacteria</taxon>
        <taxon>Pseudomonadati</taxon>
        <taxon>Bacteroidota</taxon>
        <taxon>Cytophagia</taxon>
        <taxon>Cytophagales</taxon>
        <taxon>Flectobacillaceae</taxon>
        <taxon>Pseudarcicella</taxon>
    </lineage>
</organism>
<keyword evidence="2" id="KW-1185">Reference proteome</keyword>
<dbReference type="AlphaFoldDB" id="A0A1I5Y7Q2"/>